<dbReference type="RefSeq" id="WP_308950723.1">
    <property type="nucleotide sequence ID" value="NZ_JARXHW010000026.1"/>
</dbReference>
<keyword evidence="1" id="KW-1133">Transmembrane helix</keyword>
<feature type="transmembrane region" description="Helical" evidence="1">
    <location>
        <begin position="7"/>
        <end position="29"/>
    </location>
</feature>
<protein>
    <submittedName>
        <fullName evidence="2">Uncharacterized protein</fullName>
    </submittedName>
</protein>
<proteinExistence type="predicted"/>
<sequence>MEESIGLLSFFFWEFIIYGICYFTGWILLKILSFGKLSIEPRRSKRKENLKPTKLGTTYTFSDSWTMWIGVGFWVAVSIVVAILKQTT</sequence>
<keyword evidence="1" id="KW-0812">Transmembrane</keyword>
<evidence type="ECO:0000313" key="3">
    <source>
        <dbReference type="Proteomes" id="UP001225316"/>
    </source>
</evidence>
<dbReference type="Proteomes" id="UP001225316">
    <property type="component" value="Unassembled WGS sequence"/>
</dbReference>
<evidence type="ECO:0000313" key="2">
    <source>
        <dbReference type="EMBL" id="MDQ8208224.1"/>
    </source>
</evidence>
<organism evidence="2 3">
    <name type="scientific">Thalassobacterium maritimum</name>
    <dbReference type="NCBI Taxonomy" id="3041265"/>
    <lineage>
        <taxon>Bacteria</taxon>
        <taxon>Pseudomonadati</taxon>
        <taxon>Verrucomicrobiota</taxon>
        <taxon>Opitutia</taxon>
        <taxon>Puniceicoccales</taxon>
        <taxon>Coraliomargaritaceae</taxon>
        <taxon>Thalassobacterium</taxon>
    </lineage>
</organism>
<keyword evidence="3" id="KW-1185">Reference proteome</keyword>
<evidence type="ECO:0000256" key="1">
    <source>
        <dbReference type="SAM" id="Phobius"/>
    </source>
</evidence>
<reference evidence="2 3" key="1">
    <citation type="submission" date="2023-04" db="EMBL/GenBank/DDBJ databases">
        <title>A novel bacteria isolated from coastal sediment.</title>
        <authorList>
            <person name="Liu X.-J."/>
            <person name="Du Z.-J."/>
        </authorList>
    </citation>
    <scope>NUCLEOTIDE SEQUENCE [LARGE SCALE GENOMIC DNA]</scope>
    <source>
        <strain evidence="2 3">SDUM461003</strain>
    </source>
</reference>
<feature type="transmembrane region" description="Helical" evidence="1">
    <location>
        <begin position="65"/>
        <end position="84"/>
    </location>
</feature>
<name>A0ABU1AYA8_9BACT</name>
<comment type="caution">
    <text evidence="2">The sequence shown here is derived from an EMBL/GenBank/DDBJ whole genome shotgun (WGS) entry which is preliminary data.</text>
</comment>
<dbReference type="EMBL" id="JARXHW010000026">
    <property type="protein sequence ID" value="MDQ8208224.1"/>
    <property type="molecule type" value="Genomic_DNA"/>
</dbReference>
<keyword evidence="1" id="KW-0472">Membrane</keyword>
<accession>A0ABU1AYA8</accession>
<gene>
    <name evidence="2" type="ORF">QEH52_11940</name>
</gene>